<dbReference type="PANTHER" id="PTHR16525">
    <property type="entry name" value="PROTEIN C12ORF4"/>
    <property type="match status" value="1"/>
</dbReference>
<dbReference type="VEuPathDB" id="VectorBase:CSON010897"/>
<name>A0A336M6E5_CULSO</name>
<dbReference type="Pfam" id="PF10154">
    <property type="entry name" value="Fy-3"/>
    <property type="match status" value="1"/>
</dbReference>
<dbReference type="EMBL" id="UFQT01000382">
    <property type="protein sequence ID" value="SSX23797.1"/>
    <property type="molecule type" value="Genomic_DNA"/>
</dbReference>
<organism evidence="2">
    <name type="scientific">Culicoides sonorensis</name>
    <name type="common">Biting midge</name>
    <dbReference type="NCBI Taxonomy" id="179676"/>
    <lineage>
        <taxon>Eukaryota</taxon>
        <taxon>Metazoa</taxon>
        <taxon>Ecdysozoa</taxon>
        <taxon>Arthropoda</taxon>
        <taxon>Hexapoda</taxon>
        <taxon>Insecta</taxon>
        <taxon>Pterygota</taxon>
        <taxon>Neoptera</taxon>
        <taxon>Endopterygota</taxon>
        <taxon>Diptera</taxon>
        <taxon>Nematocera</taxon>
        <taxon>Chironomoidea</taxon>
        <taxon>Ceratopogonidae</taxon>
        <taxon>Ceratopogoninae</taxon>
        <taxon>Culicoides</taxon>
        <taxon>Monoculicoides</taxon>
    </lineage>
</organism>
<sequence>MIVEFKYDLSELGLMKEISYSLEIPYEESTNELAYKIIADEISPLMKMADISDLKSKLGEFVKNENQKYRDKAHNDLVLKAMNGDIDLESIIKNTEKMYKEEVLEFAEKLEACPSDFEIFAQSFNRLVHSSTLPEIMEKEKAYANVISEMTLKMEKEITALNNRHQNEMDETIQKLDQTVTTDDINKLLSKQYAAQSMLRKKWESELDAYRGFQKHEFRNWIVDETVKLQSHASSNSNDQTPLGNKSLTMFVTQQSYQEESFTIHLGSQLKHNHNIRILSAKVEDLCSPLYEDESLGGLNAALGLYSSSLTGIVVLTPSSFLKPNSAIVSNCNKSTEIHFDQIDHQIEKIKQDIEKLREIPNSRKNSTTDQGSASENLSRLLKPGDFFITRHSNITSHVIFHLIISDETYHNIDEINSRHPILNPGLRNIIRTANRYDITTLTIPALLKDEMTEDMTVNWCMRRAELIFKCAKGFMIESANWGGSELNTLQFLLPHNITSDLFQMLASIIPSVFRVANPKVLQEQEEH</sequence>
<proteinExistence type="predicted"/>
<dbReference type="OMA" id="LACEPEM"/>
<evidence type="ECO:0000313" key="1">
    <source>
        <dbReference type="EMBL" id="SSX03432.1"/>
    </source>
</evidence>
<accession>A0A336M6E5</accession>
<dbReference type="EMBL" id="UFQS01000452">
    <property type="protein sequence ID" value="SSX04158.1"/>
    <property type="molecule type" value="Genomic_DNA"/>
</dbReference>
<dbReference type="InterPro" id="IPR019311">
    <property type="entry name" value="Fy-3"/>
</dbReference>
<reference evidence="1" key="1">
    <citation type="submission" date="2018-04" db="EMBL/GenBank/DDBJ databases">
        <authorList>
            <person name="Go L.Y."/>
            <person name="Mitchell J.A."/>
        </authorList>
    </citation>
    <scope>NUCLEOTIDE SEQUENCE</scope>
    <source>
        <tissue evidence="1">Whole organism</tissue>
    </source>
</reference>
<dbReference type="AlphaFoldDB" id="A0A336M6E5"/>
<gene>
    <name evidence="2" type="primary">CSON010897</name>
    <name evidence="1" type="synonym">CSON009604</name>
</gene>
<dbReference type="EMBL" id="UFQT01000452">
    <property type="protein sequence ID" value="SSX24523.1"/>
    <property type="molecule type" value="Genomic_DNA"/>
</dbReference>
<evidence type="ECO:0000313" key="2">
    <source>
        <dbReference type="EMBL" id="SSX24523.1"/>
    </source>
</evidence>
<dbReference type="EMBL" id="UFQS01000382">
    <property type="protein sequence ID" value="SSX03432.1"/>
    <property type="molecule type" value="Genomic_DNA"/>
</dbReference>
<protein>
    <submittedName>
        <fullName evidence="1">CSON009604 protein</fullName>
    </submittedName>
    <submittedName>
        <fullName evidence="2">CSON010897 protein</fullName>
    </submittedName>
</protein>
<dbReference type="GO" id="GO:0005737">
    <property type="term" value="C:cytoplasm"/>
    <property type="evidence" value="ECO:0007669"/>
    <property type="project" value="TreeGrafter"/>
</dbReference>
<dbReference type="VEuPathDB" id="VectorBase:CSON009604"/>
<reference evidence="2" key="2">
    <citation type="submission" date="2018-07" db="EMBL/GenBank/DDBJ databases">
        <authorList>
            <person name="Quirk P.G."/>
            <person name="Krulwich T.A."/>
        </authorList>
    </citation>
    <scope>NUCLEOTIDE SEQUENCE</scope>
</reference>
<dbReference type="PANTHER" id="PTHR16525:SF0">
    <property type="entry name" value="PROTEIN C12ORF4"/>
    <property type="match status" value="1"/>
</dbReference>